<feature type="compositionally biased region" description="Low complexity" evidence="1">
    <location>
        <begin position="414"/>
        <end position="431"/>
    </location>
</feature>
<dbReference type="GO" id="GO:0031934">
    <property type="term" value="C:mating-type region heterochromatin"/>
    <property type="evidence" value="ECO:0007669"/>
    <property type="project" value="TreeGrafter"/>
</dbReference>
<organism evidence="3 4">
    <name type="scientific">Jaminaea rosea</name>
    <dbReference type="NCBI Taxonomy" id="1569628"/>
    <lineage>
        <taxon>Eukaryota</taxon>
        <taxon>Fungi</taxon>
        <taxon>Dikarya</taxon>
        <taxon>Basidiomycota</taxon>
        <taxon>Ustilaginomycotina</taxon>
        <taxon>Exobasidiomycetes</taxon>
        <taxon>Microstromatales</taxon>
        <taxon>Microstromatales incertae sedis</taxon>
        <taxon>Jaminaea</taxon>
    </lineage>
</organism>
<dbReference type="EMBL" id="KZ819668">
    <property type="protein sequence ID" value="PWN27538.1"/>
    <property type="molecule type" value="Genomic_DNA"/>
</dbReference>
<feature type="compositionally biased region" description="Polar residues" evidence="1">
    <location>
        <begin position="907"/>
        <end position="925"/>
    </location>
</feature>
<dbReference type="InterPro" id="IPR031915">
    <property type="entry name" value="Clr2_N"/>
</dbReference>
<feature type="domain" description="WW" evidence="2">
    <location>
        <begin position="957"/>
        <end position="991"/>
    </location>
</feature>
<dbReference type="Pfam" id="PF16761">
    <property type="entry name" value="Clr2_transil"/>
    <property type="match status" value="1"/>
</dbReference>
<proteinExistence type="predicted"/>
<feature type="compositionally biased region" description="Basic residues" evidence="1">
    <location>
        <begin position="653"/>
        <end position="663"/>
    </location>
</feature>
<dbReference type="GO" id="GO:0070824">
    <property type="term" value="C:SHREC complex"/>
    <property type="evidence" value="ECO:0007669"/>
    <property type="project" value="InterPro"/>
</dbReference>
<feature type="region of interest" description="Disordered" evidence="1">
    <location>
        <begin position="406"/>
        <end position="436"/>
    </location>
</feature>
<accession>A0A316URY9</accession>
<feature type="region of interest" description="Disordered" evidence="1">
    <location>
        <begin position="862"/>
        <end position="991"/>
    </location>
</feature>
<dbReference type="Pfam" id="PF00397">
    <property type="entry name" value="WW"/>
    <property type="match status" value="1"/>
</dbReference>
<feature type="compositionally biased region" description="Low complexity" evidence="1">
    <location>
        <begin position="536"/>
        <end position="545"/>
    </location>
</feature>
<evidence type="ECO:0000313" key="4">
    <source>
        <dbReference type="Proteomes" id="UP000245884"/>
    </source>
</evidence>
<dbReference type="PANTHER" id="PTHR38046:SF1">
    <property type="entry name" value="CRYPTIC LOCI REGULATOR 2"/>
    <property type="match status" value="1"/>
</dbReference>
<feature type="region of interest" description="Disordered" evidence="1">
    <location>
        <begin position="765"/>
        <end position="785"/>
    </location>
</feature>
<dbReference type="InterPro" id="IPR038986">
    <property type="entry name" value="Clr2"/>
</dbReference>
<dbReference type="InterPro" id="IPR001202">
    <property type="entry name" value="WW_dom"/>
</dbReference>
<feature type="region of interest" description="Disordered" evidence="1">
    <location>
        <begin position="485"/>
        <end position="547"/>
    </location>
</feature>
<feature type="compositionally biased region" description="Basic and acidic residues" evidence="1">
    <location>
        <begin position="511"/>
        <end position="526"/>
    </location>
</feature>
<evidence type="ECO:0000313" key="3">
    <source>
        <dbReference type="EMBL" id="PWN27538.1"/>
    </source>
</evidence>
<keyword evidence="4" id="KW-1185">Reference proteome</keyword>
<sequence length="991" mass="107459">MSIDDPPVGSSNDTPQQREEPAQPIASTSALPAPPQPLDPRNDPTIFQPNGLIHFPRSDGDPSFGPPNTVVPPPSAREVNYYHVFSPDERSYQRWCNVIGLDLAEWAGKGRKPPEGETWRLASFPRDYTFTEQRKGPRESPRTDPYLFGSNHHRFRSSKEFLPHAKYLLSHSTLNPLLCACKYCTGSKRAVPQAEGAYRPRPQGGSGAPKASRGEAGGGRGRPPGRRPGVGVGAATPNSVRVKTQLLPPSDRRPVLGINVPSATMRDNELMRTARAAVGESEGFRQGEFVWLTLDRPVRDPEKASRFLDKWPAQVELVTFEARVVRDEGGEAAAAGSKDPRRRGAGAAAAAGARVEQKRMYSVILVGCPLERGRVGEERLQPFLAGFVDKDVSSSSFGSWEEHRWLEGEGQTEASSSSAGPPGFPPRLGLLNADGSTTANPSPNWTKCLGALAFSMTACNYMRASWRVTDFFDVLNIKGLPNYRPPPVSEQARSQPQTQALASSSTVPASAEHDDEIRPGLADRRLTSTAQQEPPSSSSSSSTSSRWPLPGKYWQGLFLGLERVWVGDVVRLNLGVKEVREMFDGLAREKRLARRSDAFEGQGGRELHGSYVMRLRAIFRDEEEKKEESDEKGQGEQQQQPEGEGDSTVARPPVKRPGRRPMPRTRIVGSVYQVMTFASHEAKAKEEKRLYDERAAVASAAGDVFGGVGRKFAFPRLDLLSSWGHEGVELPEMTKLQPGFLLSPICKEGSEVVLDVTHIAGRLYPSLARPSPSSEGDGDGEEEGDLNRLQRLGTDAQLREEDTQIATVARMALAGELEGSVKRMGIKDEWKESAEAGLTMCYDVARKEIADVVKEALGIKEDDGEAEAEAGRKRPAASDDEKDGTLGGSVPKAPRRVSPPRTAPKSPASSQSHPASTPGPASSLPTPMATPSIGTSTAGSPASRPATASSNSSGEDAPLPPGWVKRVSRSGHGVYYANRTTKQTTWERPTA</sequence>
<feature type="compositionally biased region" description="Basic and acidic residues" evidence="1">
    <location>
        <begin position="622"/>
        <end position="634"/>
    </location>
</feature>
<feature type="compositionally biased region" description="Gly residues" evidence="1">
    <location>
        <begin position="215"/>
        <end position="232"/>
    </location>
</feature>
<feature type="compositionally biased region" description="Basic and acidic residues" evidence="1">
    <location>
        <begin position="869"/>
        <end position="879"/>
    </location>
</feature>
<evidence type="ECO:0000256" key="1">
    <source>
        <dbReference type="SAM" id="MobiDB-lite"/>
    </source>
</evidence>
<dbReference type="SMART" id="SM00456">
    <property type="entry name" value="WW"/>
    <property type="match status" value="1"/>
</dbReference>
<dbReference type="AlphaFoldDB" id="A0A316URY9"/>
<dbReference type="Proteomes" id="UP000245884">
    <property type="component" value="Unassembled WGS sequence"/>
</dbReference>
<dbReference type="SUPFAM" id="SSF51045">
    <property type="entry name" value="WW domain"/>
    <property type="match status" value="1"/>
</dbReference>
<dbReference type="Pfam" id="PF10383">
    <property type="entry name" value="Clr2"/>
    <property type="match status" value="1"/>
</dbReference>
<dbReference type="PROSITE" id="PS50020">
    <property type="entry name" value="WW_DOMAIN_2"/>
    <property type="match status" value="1"/>
</dbReference>
<dbReference type="GeneID" id="37031041"/>
<dbReference type="STRING" id="1569628.A0A316URY9"/>
<dbReference type="InterPro" id="IPR036020">
    <property type="entry name" value="WW_dom_sf"/>
</dbReference>
<protein>
    <recommendedName>
        <fullName evidence="2">WW domain-containing protein</fullName>
    </recommendedName>
</protein>
<dbReference type="InterPro" id="IPR018839">
    <property type="entry name" value="Tscrpt-silencing_Clr2_C"/>
</dbReference>
<feature type="region of interest" description="Disordered" evidence="1">
    <location>
        <begin position="1"/>
        <end position="73"/>
    </location>
</feature>
<feature type="region of interest" description="Disordered" evidence="1">
    <location>
        <begin position="193"/>
        <end position="242"/>
    </location>
</feature>
<dbReference type="RefSeq" id="XP_025362150.1">
    <property type="nucleotide sequence ID" value="XM_025509218.1"/>
</dbReference>
<feature type="compositionally biased region" description="Polar residues" evidence="1">
    <location>
        <begin position="978"/>
        <end position="991"/>
    </location>
</feature>
<evidence type="ECO:0000259" key="2">
    <source>
        <dbReference type="PROSITE" id="PS50020"/>
    </source>
</evidence>
<dbReference type="CDD" id="cd00201">
    <property type="entry name" value="WW"/>
    <property type="match status" value="1"/>
</dbReference>
<dbReference type="GO" id="GO:0030466">
    <property type="term" value="P:silent mating-type cassette heterochromatin formation"/>
    <property type="evidence" value="ECO:0007669"/>
    <property type="project" value="TreeGrafter"/>
</dbReference>
<feature type="region of interest" description="Disordered" evidence="1">
    <location>
        <begin position="622"/>
        <end position="665"/>
    </location>
</feature>
<dbReference type="GO" id="GO:0033553">
    <property type="term" value="C:rDNA heterochromatin"/>
    <property type="evidence" value="ECO:0007669"/>
    <property type="project" value="TreeGrafter"/>
</dbReference>
<dbReference type="Gene3D" id="2.20.70.10">
    <property type="match status" value="1"/>
</dbReference>
<dbReference type="PANTHER" id="PTHR38046">
    <property type="entry name" value="CRYPTIC LOCI REGULATOR 2"/>
    <property type="match status" value="1"/>
</dbReference>
<feature type="compositionally biased region" description="Polar residues" evidence="1">
    <location>
        <begin position="932"/>
        <end position="954"/>
    </location>
</feature>
<dbReference type="PROSITE" id="PS01159">
    <property type="entry name" value="WW_DOMAIN_1"/>
    <property type="match status" value="1"/>
</dbReference>
<name>A0A316URY9_9BASI</name>
<feature type="compositionally biased region" description="Polar residues" evidence="1">
    <location>
        <begin position="491"/>
        <end position="508"/>
    </location>
</feature>
<reference evidence="3 4" key="1">
    <citation type="journal article" date="2018" name="Mol. Biol. Evol.">
        <title>Broad Genomic Sampling Reveals a Smut Pathogenic Ancestry of the Fungal Clade Ustilaginomycotina.</title>
        <authorList>
            <person name="Kijpornyongpan T."/>
            <person name="Mondo S.J."/>
            <person name="Barry K."/>
            <person name="Sandor L."/>
            <person name="Lee J."/>
            <person name="Lipzen A."/>
            <person name="Pangilinan J."/>
            <person name="LaButti K."/>
            <person name="Hainaut M."/>
            <person name="Henrissat B."/>
            <person name="Grigoriev I.V."/>
            <person name="Spatafora J.W."/>
            <person name="Aime M.C."/>
        </authorList>
    </citation>
    <scope>NUCLEOTIDE SEQUENCE [LARGE SCALE GENOMIC DNA]</scope>
    <source>
        <strain evidence="3 4">MCA 5214</strain>
    </source>
</reference>
<dbReference type="OrthoDB" id="2421327at2759"/>
<gene>
    <name evidence="3" type="ORF">BDZ90DRAFT_279869</name>
</gene>